<reference evidence="1" key="1">
    <citation type="submission" date="2020-08" db="EMBL/GenBank/DDBJ databases">
        <title>Plant Genome Project.</title>
        <authorList>
            <person name="Zhang R.-G."/>
        </authorList>
    </citation>
    <scope>NUCLEOTIDE SEQUENCE</scope>
    <source>
        <strain evidence="1">WSP0</strain>
        <tissue evidence="1">Leaf</tissue>
    </source>
</reference>
<evidence type="ECO:0008006" key="3">
    <source>
        <dbReference type="Google" id="ProtNLM"/>
    </source>
</evidence>
<comment type="caution">
    <text evidence="1">The sequence shown here is derived from an EMBL/GenBank/DDBJ whole genome shotgun (WGS) entry which is preliminary data.</text>
</comment>
<name>A0AAV6IJ80_9ERIC</name>
<sequence length="124" mass="14111">MDFHRYPPTLPVATFDVICIRFSLNLFLYCSLKKLSTKHNLENLKRKYSQGGFFKEILKRKYSTTTIGSTNSAQLAYIPTICLFVHPGETLGSSQSAKNYFQTKEHLLTFNGCHVKLGDLMLAL</sequence>
<dbReference type="AlphaFoldDB" id="A0AAV6IJ80"/>
<accession>A0AAV6IJ80</accession>
<evidence type="ECO:0000313" key="2">
    <source>
        <dbReference type="Proteomes" id="UP000823749"/>
    </source>
</evidence>
<gene>
    <name evidence="1" type="ORF">RHGRI_028842</name>
</gene>
<evidence type="ECO:0000313" key="1">
    <source>
        <dbReference type="EMBL" id="KAG5528040.1"/>
    </source>
</evidence>
<organism evidence="1 2">
    <name type="scientific">Rhododendron griersonianum</name>
    <dbReference type="NCBI Taxonomy" id="479676"/>
    <lineage>
        <taxon>Eukaryota</taxon>
        <taxon>Viridiplantae</taxon>
        <taxon>Streptophyta</taxon>
        <taxon>Embryophyta</taxon>
        <taxon>Tracheophyta</taxon>
        <taxon>Spermatophyta</taxon>
        <taxon>Magnoliopsida</taxon>
        <taxon>eudicotyledons</taxon>
        <taxon>Gunneridae</taxon>
        <taxon>Pentapetalae</taxon>
        <taxon>asterids</taxon>
        <taxon>Ericales</taxon>
        <taxon>Ericaceae</taxon>
        <taxon>Ericoideae</taxon>
        <taxon>Rhodoreae</taxon>
        <taxon>Rhododendron</taxon>
    </lineage>
</organism>
<dbReference type="EMBL" id="JACTNZ010000010">
    <property type="protein sequence ID" value="KAG5528040.1"/>
    <property type="molecule type" value="Genomic_DNA"/>
</dbReference>
<keyword evidence="2" id="KW-1185">Reference proteome</keyword>
<proteinExistence type="predicted"/>
<dbReference type="Proteomes" id="UP000823749">
    <property type="component" value="Chromosome 10"/>
</dbReference>
<protein>
    <recommendedName>
        <fullName evidence="3">Peptidylprolyl isomerase</fullName>
    </recommendedName>
</protein>